<evidence type="ECO:0000313" key="1">
    <source>
        <dbReference type="Proteomes" id="UP000095286"/>
    </source>
</evidence>
<accession>A0AC35U945</accession>
<reference evidence="2" key="1">
    <citation type="submission" date="2016-11" db="UniProtKB">
        <authorList>
            <consortium name="WormBaseParasite"/>
        </authorList>
    </citation>
    <scope>IDENTIFICATION</scope>
    <source>
        <strain evidence="2">KR3021</strain>
    </source>
</reference>
<name>A0AC35U945_9BILA</name>
<proteinExistence type="predicted"/>
<dbReference type="WBParaSite" id="RSKR_0000882200.1">
    <property type="protein sequence ID" value="RSKR_0000882200.1"/>
    <property type="gene ID" value="RSKR_0000882200"/>
</dbReference>
<dbReference type="Proteomes" id="UP000095286">
    <property type="component" value="Unplaced"/>
</dbReference>
<sequence>MQRVMQSLFEEYIACRADEELEEEHFLMLQIEKAHWKYDQLSETNTNLRKIKMLKSFVPLFIEKNILDSEIKARIDKKCQAFLQHQITRERAGVILVDKNNTHCVLVENYHLPGCWSFPKGAIENKESPLECAIRECREETGYDCKNAIQHSTAIVKEIKKKYKLTLYIIQGIDMTKHILRPTVKREIKSIKWFEISKMPETIGKQLVYGKTFPTDQKFGILYYFAKDLKNLNNANKEN</sequence>
<protein>
    <submittedName>
        <fullName evidence="2">Nudix hydrolase domain-containing protein</fullName>
    </submittedName>
</protein>
<organism evidence="1 2">
    <name type="scientific">Rhabditophanes sp. KR3021</name>
    <dbReference type="NCBI Taxonomy" id="114890"/>
    <lineage>
        <taxon>Eukaryota</taxon>
        <taxon>Metazoa</taxon>
        <taxon>Ecdysozoa</taxon>
        <taxon>Nematoda</taxon>
        <taxon>Chromadorea</taxon>
        <taxon>Rhabditida</taxon>
        <taxon>Tylenchina</taxon>
        <taxon>Panagrolaimomorpha</taxon>
        <taxon>Strongyloidoidea</taxon>
        <taxon>Alloionematidae</taxon>
        <taxon>Rhabditophanes</taxon>
    </lineage>
</organism>
<evidence type="ECO:0000313" key="2">
    <source>
        <dbReference type="WBParaSite" id="RSKR_0000882200.1"/>
    </source>
</evidence>